<dbReference type="AlphaFoldDB" id="A0A3S5FGP6"/>
<evidence type="ECO:0000256" key="1">
    <source>
        <dbReference type="SAM" id="MobiDB-lite"/>
    </source>
</evidence>
<dbReference type="Proteomes" id="UP000784294">
    <property type="component" value="Unassembled WGS sequence"/>
</dbReference>
<organism evidence="2 3">
    <name type="scientific">Protopolystoma xenopodis</name>
    <dbReference type="NCBI Taxonomy" id="117903"/>
    <lineage>
        <taxon>Eukaryota</taxon>
        <taxon>Metazoa</taxon>
        <taxon>Spiralia</taxon>
        <taxon>Lophotrochozoa</taxon>
        <taxon>Platyhelminthes</taxon>
        <taxon>Monogenea</taxon>
        <taxon>Polyopisthocotylea</taxon>
        <taxon>Polystomatidea</taxon>
        <taxon>Polystomatidae</taxon>
        <taxon>Protopolystoma</taxon>
    </lineage>
</organism>
<gene>
    <name evidence="2" type="ORF">PXEA_LOCUS32990</name>
</gene>
<keyword evidence="3" id="KW-1185">Reference proteome</keyword>
<accession>A0A3S5FGP6</accession>
<sequence length="90" mass="9722">MFPSSFRYETRPATASLSAAHTPGQTCSVTSSPVHSCPLSGSLQNRPTHQNHPIPQLARLSDNPRAKLAEREPVRHGDICLLHLSKAGQA</sequence>
<feature type="compositionally biased region" description="Polar residues" evidence="1">
    <location>
        <begin position="13"/>
        <end position="24"/>
    </location>
</feature>
<evidence type="ECO:0000313" key="3">
    <source>
        <dbReference type="Proteomes" id="UP000784294"/>
    </source>
</evidence>
<dbReference type="EMBL" id="CAAALY010261644">
    <property type="protein sequence ID" value="VEL39550.1"/>
    <property type="molecule type" value="Genomic_DNA"/>
</dbReference>
<comment type="caution">
    <text evidence="2">The sequence shown here is derived from an EMBL/GenBank/DDBJ whole genome shotgun (WGS) entry which is preliminary data.</text>
</comment>
<protein>
    <submittedName>
        <fullName evidence="2">Uncharacterized protein</fullName>
    </submittedName>
</protein>
<name>A0A3S5FGP6_9PLAT</name>
<reference evidence="2" key="1">
    <citation type="submission" date="2018-11" db="EMBL/GenBank/DDBJ databases">
        <authorList>
            <consortium name="Pathogen Informatics"/>
        </authorList>
    </citation>
    <scope>NUCLEOTIDE SEQUENCE</scope>
</reference>
<proteinExistence type="predicted"/>
<evidence type="ECO:0000313" key="2">
    <source>
        <dbReference type="EMBL" id="VEL39550.1"/>
    </source>
</evidence>
<feature type="region of interest" description="Disordered" evidence="1">
    <location>
        <begin position="1"/>
        <end position="24"/>
    </location>
</feature>